<dbReference type="EMBL" id="MNCJ02000328">
    <property type="protein sequence ID" value="KAF5773354.1"/>
    <property type="molecule type" value="Genomic_DNA"/>
</dbReference>
<reference evidence="1 3" key="1">
    <citation type="journal article" date="2017" name="Nature">
        <title>The sunflower genome provides insights into oil metabolism, flowering and Asterid evolution.</title>
        <authorList>
            <person name="Badouin H."/>
            <person name="Gouzy J."/>
            <person name="Grassa C.J."/>
            <person name="Murat F."/>
            <person name="Staton S.E."/>
            <person name="Cottret L."/>
            <person name="Lelandais-Briere C."/>
            <person name="Owens G.L."/>
            <person name="Carrere S."/>
            <person name="Mayjonade B."/>
            <person name="Legrand L."/>
            <person name="Gill N."/>
            <person name="Kane N.C."/>
            <person name="Bowers J.E."/>
            <person name="Hubner S."/>
            <person name="Bellec A."/>
            <person name="Berard A."/>
            <person name="Berges H."/>
            <person name="Blanchet N."/>
            <person name="Boniface M.C."/>
            <person name="Brunel D."/>
            <person name="Catrice O."/>
            <person name="Chaidir N."/>
            <person name="Claudel C."/>
            <person name="Donnadieu C."/>
            <person name="Faraut T."/>
            <person name="Fievet G."/>
            <person name="Helmstetter N."/>
            <person name="King M."/>
            <person name="Knapp S.J."/>
            <person name="Lai Z."/>
            <person name="Le Paslier M.C."/>
            <person name="Lippi Y."/>
            <person name="Lorenzon L."/>
            <person name="Mandel J.R."/>
            <person name="Marage G."/>
            <person name="Marchand G."/>
            <person name="Marquand E."/>
            <person name="Bret-Mestries E."/>
            <person name="Morien E."/>
            <person name="Nambeesan S."/>
            <person name="Nguyen T."/>
            <person name="Pegot-Espagnet P."/>
            <person name="Pouilly N."/>
            <person name="Raftis F."/>
            <person name="Sallet E."/>
            <person name="Schiex T."/>
            <person name="Thomas J."/>
            <person name="Vandecasteele C."/>
            <person name="Vares D."/>
            <person name="Vear F."/>
            <person name="Vautrin S."/>
            <person name="Crespi M."/>
            <person name="Mangin B."/>
            <person name="Burke J.M."/>
            <person name="Salse J."/>
            <person name="Munos S."/>
            <person name="Vincourt P."/>
            <person name="Rieseberg L.H."/>
            <person name="Langlade N.B."/>
        </authorList>
    </citation>
    <scope>NUCLEOTIDE SEQUENCE [LARGE SCALE GENOMIC DNA]</scope>
    <source>
        <strain evidence="3">cv. SF193</strain>
        <tissue evidence="1">Leaves</tissue>
    </source>
</reference>
<name>A0A251SSC7_HELAN</name>
<dbReference type="Gramene" id="mRNA:HanXRQr2_Chr13g0587731">
    <property type="protein sequence ID" value="mRNA:HanXRQr2_Chr13g0587731"/>
    <property type="gene ID" value="HanXRQr2_Chr13g0587731"/>
</dbReference>
<evidence type="ECO:0000313" key="2">
    <source>
        <dbReference type="EMBL" id="OTG01499.1"/>
    </source>
</evidence>
<dbReference type="InParanoid" id="A0A251SSC7"/>
<dbReference type="Proteomes" id="UP000215914">
    <property type="component" value="Chromosome 13"/>
</dbReference>
<dbReference type="AlphaFoldDB" id="A0A251SSC7"/>
<dbReference type="EMBL" id="CM007902">
    <property type="protein sequence ID" value="OTG01499.1"/>
    <property type="molecule type" value="Genomic_DNA"/>
</dbReference>
<evidence type="ECO:0000313" key="3">
    <source>
        <dbReference type="Proteomes" id="UP000215914"/>
    </source>
</evidence>
<sequence>MRFKKGSKVKVMNKEVRASCHDDRRIPAGKVLRNSKVEPSYSMTIRQKKVDCLPVYNNIRFKNSKRASPFRSSNYKAKKVKRAEKDCGRSQSQRHSFEKSDNWRHASLASKGFGCLSLGKSCGTFDMSLSICYTDKTVCCHLALISKIIKKKNIVIVAHSLITSHHSNINLS</sequence>
<accession>A0A251SSC7</accession>
<protein>
    <submittedName>
        <fullName evidence="2">Uncharacterized protein</fullName>
    </submittedName>
</protein>
<evidence type="ECO:0000313" key="1">
    <source>
        <dbReference type="EMBL" id="KAF5773354.1"/>
    </source>
</evidence>
<reference evidence="2" key="2">
    <citation type="submission" date="2017-02" db="EMBL/GenBank/DDBJ databases">
        <title>Sunflower complete genome.</title>
        <authorList>
            <person name="Langlade N."/>
            <person name="Munos S."/>
        </authorList>
    </citation>
    <scope>NUCLEOTIDE SEQUENCE [LARGE SCALE GENOMIC DNA]</scope>
    <source>
        <tissue evidence="2">Leaves</tissue>
    </source>
</reference>
<reference evidence="1" key="3">
    <citation type="submission" date="2020-06" db="EMBL/GenBank/DDBJ databases">
        <title>Helianthus annuus Genome sequencing and assembly Release 2.</title>
        <authorList>
            <person name="Gouzy J."/>
            <person name="Langlade N."/>
            <person name="Munos S."/>
        </authorList>
    </citation>
    <scope>NUCLEOTIDE SEQUENCE</scope>
    <source>
        <tissue evidence="1">Leaves</tissue>
    </source>
</reference>
<gene>
    <name evidence="2" type="ORF">HannXRQ_Chr13g0402761</name>
    <name evidence="1" type="ORF">HanXRQr2_Chr13g0587731</name>
</gene>
<proteinExistence type="predicted"/>
<keyword evidence="3" id="KW-1185">Reference proteome</keyword>
<organism evidence="2 3">
    <name type="scientific">Helianthus annuus</name>
    <name type="common">Common sunflower</name>
    <dbReference type="NCBI Taxonomy" id="4232"/>
    <lineage>
        <taxon>Eukaryota</taxon>
        <taxon>Viridiplantae</taxon>
        <taxon>Streptophyta</taxon>
        <taxon>Embryophyta</taxon>
        <taxon>Tracheophyta</taxon>
        <taxon>Spermatophyta</taxon>
        <taxon>Magnoliopsida</taxon>
        <taxon>eudicotyledons</taxon>
        <taxon>Gunneridae</taxon>
        <taxon>Pentapetalae</taxon>
        <taxon>asterids</taxon>
        <taxon>campanulids</taxon>
        <taxon>Asterales</taxon>
        <taxon>Asteraceae</taxon>
        <taxon>Asteroideae</taxon>
        <taxon>Heliantheae alliance</taxon>
        <taxon>Heliantheae</taxon>
        <taxon>Helianthus</taxon>
    </lineage>
</organism>